<evidence type="ECO:0000313" key="2">
    <source>
        <dbReference type="Proteomes" id="UP000427906"/>
    </source>
</evidence>
<reference evidence="1 2" key="1">
    <citation type="submission" date="2019-11" db="EMBL/GenBank/DDBJ databases">
        <title>Comparative genomics of hydrocarbon-degrading Desulfosarcina strains.</title>
        <authorList>
            <person name="Watanabe M."/>
            <person name="Kojima H."/>
            <person name="Fukui M."/>
        </authorList>
    </citation>
    <scope>NUCLEOTIDE SEQUENCE [LARGE SCALE GENOMIC DNA]</scope>
    <source>
        <strain evidence="1 2">PL12</strain>
    </source>
</reference>
<organism evidence="1 2">
    <name type="scientific">Desulfosarcina alkanivorans</name>
    <dbReference type="NCBI Taxonomy" id="571177"/>
    <lineage>
        <taxon>Bacteria</taxon>
        <taxon>Pseudomonadati</taxon>
        <taxon>Thermodesulfobacteriota</taxon>
        <taxon>Desulfobacteria</taxon>
        <taxon>Desulfobacterales</taxon>
        <taxon>Desulfosarcinaceae</taxon>
        <taxon>Desulfosarcina</taxon>
    </lineage>
</organism>
<protein>
    <submittedName>
        <fullName evidence="1">Uncharacterized protein</fullName>
    </submittedName>
</protein>
<dbReference type="Proteomes" id="UP000427906">
    <property type="component" value="Chromosome"/>
</dbReference>
<gene>
    <name evidence="1" type="ORF">DSCA_19640</name>
</gene>
<name>A0A5K7YNU7_9BACT</name>
<evidence type="ECO:0000313" key="1">
    <source>
        <dbReference type="EMBL" id="BBO68034.1"/>
    </source>
</evidence>
<dbReference type="AlphaFoldDB" id="A0A5K7YNU7"/>
<dbReference type="KEGG" id="dalk:DSCA_19640"/>
<keyword evidence="2" id="KW-1185">Reference proteome</keyword>
<accession>A0A5K7YNU7</accession>
<dbReference type="EMBL" id="AP021874">
    <property type="protein sequence ID" value="BBO68034.1"/>
    <property type="molecule type" value="Genomic_DNA"/>
</dbReference>
<proteinExistence type="predicted"/>
<sequence>MDPMTQIDNRNPLTEKIQRTCAWLLFILVAATATASGRMEALTENQMDDVIAQSGIGMVIDGYQFDWTADWVTIYDTDSERSANPDAGTISFCPLRLINGRIETDRSISWDAYTIVDASHPMDGRTFTTLLAPDLDQDLSLLADNVYVCGQRIGEAGVVNFQTPEWYWTLGAHGSGVDFQYDVNLRMDRLLLAYNPSGAAGLFAVEGISITGGFADMNDFDIHDSATWDIPTDPSQWQRIGRFSIGDLDGGRPARLDVGASAIEMELPINGSIRAENLHFGAQDFGPLAIDNIRVHHLTLLIPGN</sequence>